<dbReference type="Pfam" id="PF00561">
    <property type="entry name" value="Abhydrolase_1"/>
    <property type="match status" value="1"/>
</dbReference>
<gene>
    <name evidence="2" type="ORF">BECKTC1821E_GA0114239_107011</name>
</gene>
<protein>
    <submittedName>
        <fullName evidence="2">Pimeloyl-ACP methyl ester carboxylesterase</fullName>
    </submittedName>
</protein>
<name>A0A450YZ51_9GAMM</name>
<dbReference type="SUPFAM" id="SSF53474">
    <property type="entry name" value="alpha/beta-Hydrolases"/>
    <property type="match status" value="1"/>
</dbReference>
<dbReference type="InterPro" id="IPR000073">
    <property type="entry name" value="AB_hydrolase_1"/>
</dbReference>
<dbReference type="EMBL" id="CAADFT010000070">
    <property type="protein sequence ID" value="VFK46806.1"/>
    <property type="molecule type" value="Genomic_DNA"/>
</dbReference>
<proteinExistence type="predicted"/>
<dbReference type="InterPro" id="IPR050228">
    <property type="entry name" value="Carboxylesterase_BioH"/>
</dbReference>
<dbReference type="PANTHER" id="PTHR43194:SF2">
    <property type="entry name" value="PEROXISOMAL MEMBRANE PROTEIN LPX1"/>
    <property type="match status" value="1"/>
</dbReference>
<sequence>MKIPERRITFTCRDGLSLFCRDFGPQSSDAAPVLCLPGLTRNSKDFIALSQRYEDTRRFLCPDLRGRGLSQPETDYTRYYPPTYVEDMWELLALVGIEKVTIIGTSLGGLMAMIMANIRPEAVSGVVLNDVGPEVNHEGLRRVYEYVGLLPEVGDWAEAVRQVKEIYEIGLPDLDDDAWLELTKRQYREDENGVPRLEYDPNIGKALREMGGVPIDLWALFEGLREIPTLALRGAISDILSQETFDKMAQVKPDLARATIPHRGHVPLLDEPESIAAINGFLAENSS</sequence>
<accession>A0A450YZ51</accession>
<dbReference type="InterPro" id="IPR029058">
    <property type="entry name" value="AB_hydrolase_fold"/>
</dbReference>
<evidence type="ECO:0000259" key="1">
    <source>
        <dbReference type="Pfam" id="PF00561"/>
    </source>
</evidence>
<reference evidence="2" key="1">
    <citation type="submission" date="2019-02" db="EMBL/GenBank/DDBJ databases">
        <authorList>
            <person name="Gruber-Vodicka R. H."/>
            <person name="Seah K. B. B."/>
        </authorList>
    </citation>
    <scope>NUCLEOTIDE SEQUENCE</scope>
    <source>
        <strain evidence="2">BECK_BZ125</strain>
    </source>
</reference>
<dbReference type="Gene3D" id="3.40.50.1820">
    <property type="entry name" value="alpha/beta hydrolase"/>
    <property type="match status" value="1"/>
</dbReference>
<feature type="domain" description="AB hydrolase-1" evidence="1">
    <location>
        <begin position="32"/>
        <end position="272"/>
    </location>
</feature>
<evidence type="ECO:0000313" key="2">
    <source>
        <dbReference type="EMBL" id="VFK46806.1"/>
    </source>
</evidence>
<dbReference type="AlphaFoldDB" id="A0A450YZ51"/>
<organism evidence="2">
    <name type="scientific">Candidatus Kentrum sp. TC</name>
    <dbReference type="NCBI Taxonomy" id="2126339"/>
    <lineage>
        <taxon>Bacteria</taxon>
        <taxon>Pseudomonadati</taxon>
        <taxon>Pseudomonadota</taxon>
        <taxon>Gammaproteobacteria</taxon>
        <taxon>Candidatus Kentrum</taxon>
    </lineage>
</organism>
<dbReference type="PANTHER" id="PTHR43194">
    <property type="entry name" value="HYDROLASE ALPHA/BETA FOLD FAMILY"/>
    <property type="match status" value="1"/>
</dbReference>